<proteinExistence type="predicted"/>
<dbReference type="OrthoDB" id="370441at2"/>
<evidence type="ECO:0000313" key="3">
    <source>
        <dbReference type="Proteomes" id="UP000235649"/>
    </source>
</evidence>
<dbReference type="Proteomes" id="UP000235649">
    <property type="component" value="Unassembled WGS sequence"/>
</dbReference>
<dbReference type="InterPro" id="IPR005046">
    <property type="entry name" value="DUF285"/>
</dbReference>
<dbReference type="NCBIfam" id="TIGR02167">
    <property type="entry name" value="Liste_lipo_26"/>
    <property type="match status" value="1"/>
</dbReference>
<dbReference type="EMBL" id="NIPR01000064">
    <property type="protein sequence ID" value="PMD67789.1"/>
    <property type="molecule type" value="Genomic_DNA"/>
</dbReference>
<dbReference type="RefSeq" id="WP_102197239.1">
    <property type="nucleotide sequence ID" value="NZ_NIPR01000064.1"/>
</dbReference>
<feature type="chain" id="PRO_5014918221" description="BspA family leucine-rich repeat surface protein" evidence="1">
    <location>
        <begin position="27"/>
        <end position="297"/>
    </location>
</feature>
<dbReference type="Pfam" id="PF03382">
    <property type="entry name" value="DUF285"/>
    <property type="match status" value="1"/>
</dbReference>
<dbReference type="InterPro" id="IPR032675">
    <property type="entry name" value="LRR_dom_sf"/>
</dbReference>
<comment type="caution">
    <text evidence="2">The sequence shown here is derived from an EMBL/GenBank/DDBJ whole genome shotgun (WGS) entry which is preliminary data.</text>
</comment>
<dbReference type="InterPro" id="IPR011889">
    <property type="entry name" value="Liste_lipo_26"/>
</dbReference>
<keyword evidence="1" id="KW-0732">Signal</keyword>
<sequence length="297" mass="32688">MVMNKLQVKHSLLIATVLFTSSGLFAIENNFSNVRANNVNDVQVSNPNNTDQEGTWGTAKWKYDTNTQILTINGGNSGLSKDAPWQSAGIAENIKEIDVTGKLSLIGDMTSLFSTNSSADVLENLTIINGIDKIDTSHVTSMKSMFEGTKISSLDLSNWDTSNVEDMSYMFEPASELTKLDVGGSFGKNTKKVENMSFMFCNDNNLTKIDHLDELNTSAVTDIRGMFLRDSNLTKLDVGGLFGKNTTKVENMSFMFCNDNSLTKIDHLDELNTSAVTKMINMFSGDGSLQSFNQERV</sequence>
<keyword evidence="3" id="KW-1185">Reference proteome</keyword>
<evidence type="ECO:0000313" key="2">
    <source>
        <dbReference type="EMBL" id="PMD67789.1"/>
    </source>
</evidence>
<feature type="signal peptide" evidence="1">
    <location>
        <begin position="1"/>
        <end position="26"/>
    </location>
</feature>
<organism evidence="2 3">
    <name type="scientific">Companilactobacillus nuruki</name>
    <dbReference type="NCBI Taxonomy" id="1993540"/>
    <lineage>
        <taxon>Bacteria</taxon>
        <taxon>Bacillati</taxon>
        <taxon>Bacillota</taxon>
        <taxon>Bacilli</taxon>
        <taxon>Lactobacillales</taxon>
        <taxon>Lactobacillaceae</taxon>
        <taxon>Companilactobacillus</taxon>
    </lineage>
</organism>
<reference evidence="2 3" key="1">
    <citation type="submission" date="2017-05" db="EMBL/GenBank/DDBJ databases">
        <title>Lactobacillus nurukis nov., sp. nov., isolated from nuruk.</title>
        <authorList>
            <person name="Kim S.-J."/>
        </authorList>
    </citation>
    <scope>NUCLEOTIDE SEQUENCE [LARGE SCALE GENOMIC DNA]</scope>
    <source>
        <strain evidence="2 3">SYF10-1a</strain>
    </source>
</reference>
<dbReference type="Gene3D" id="3.80.10.10">
    <property type="entry name" value="Ribonuclease Inhibitor"/>
    <property type="match status" value="1"/>
</dbReference>
<dbReference type="AlphaFoldDB" id="A0A2N7AR05"/>
<gene>
    <name evidence="2" type="ORF">CBP76_12740</name>
</gene>
<protein>
    <recommendedName>
        <fullName evidence="4">BspA family leucine-rich repeat surface protein</fullName>
    </recommendedName>
</protein>
<evidence type="ECO:0000256" key="1">
    <source>
        <dbReference type="SAM" id="SignalP"/>
    </source>
</evidence>
<accession>A0A2N7AR05</accession>
<evidence type="ECO:0008006" key="4">
    <source>
        <dbReference type="Google" id="ProtNLM"/>
    </source>
</evidence>
<name>A0A2N7AR05_9LACO</name>